<keyword evidence="11 12" id="KW-0472">Membrane</keyword>
<evidence type="ECO:0000313" key="16">
    <source>
        <dbReference type="Proteomes" id="UP001597343"/>
    </source>
</evidence>
<dbReference type="Proteomes" id="UP001597343">
    <property type="component" value="Unassembled WGS sequence"/>
</dbReference>
<feature type="domain" description="HAMP" evidence="14">
    <location>
        <begin position="181"/>
        <end position="233"/>
    </location>
</feature>
<dbReference type="Pfam" id="PF00672">
    <property type="entry name" value="HAMP"/>
    <property type="match status" value="1"/>
</dbReference>
<dbReference type="SUPFAM" id="SSF55874">
    <property type="entry name" value="ATPase domain of HSP90 chaperone/DNA topoisomerase II/histidine kinase"/>
    <property type="match status" value="1"/>
</dbReference>
<evidence type="ECO:0000256" key="6">
    <source>
        <dbReference type="ARBA" id="ARBA00022679"/>
    </source>
</evidence>
<keyword evidence="7" id="KW-0547">Nucleotide-binding</keyword>
<evidence type="ECO:0000256" key="4">
    <source>
        <dbReference type="ARBA" id="ARBA00022475"/>
    </source>
</evidence>
<evidence type="ECO:0000256" key="11">
    <source>
        <dbReference type="ARBA" id="ARBA00023136"/>
    </source>
</evidence>
<evidence type="ECO:0000256" key="3">
    <source>
        <dbReference type="ARBA" id="ARBA00012438"/>
    </source>
</evidence>
<evidence type="ECO:0000256" key="5">
    <source>
        <dbReference type="ARBA" id="ARBA00022553"/>
    </source>
</evidence>
<dbReference type="EMBL" id="JBHUIO010000005">
    <property type="protein sequence ID" value="MFD2170042.1"/>
    <property type="molecule type" value="Genomic_DNA"/>
</dbReference>
<dbReference type="Gene3D" id="6.10.340.10">
    <property type="match status" value="1"/>
</dbReference>
<feature type="domain" description="Histidine kinase" evidence="13">
    <location>
        <begin position="241"/>
        <end position="459"/>
    </location>
</feature>
<protein>
    <recommendedName>
        <fullName evidence="3">histidine kinase</fullName>
        <ecNumber evidence="3">2.7.13.3</ecNumber>
    </recommendedName>
</protein>
<dbReference type="RefSeq" id="WP_386045663.1">
    <property type="nucleotide sequence ID" value="NZ_JBHUIO010000005.1"/>
</dbReference>
<dbReference type="SMART" id="SM00387">
    <property type="entry name" value="HATPase_c"/>
    <property type="match status" value="1"/>
</dbReference>
<evidence type="ECO:0000256" key="7">
    <source>
        <dbReference type="ARBA" id="ARBA00022741"/>
    </source>
</evidence>
<dbReference type="Pfam" id="PF00512">
    <property type="entry name" value="HisKA"/>
    <property type="match status" value="1"/>
</dbReference>
<keyword evidence="6" id="KW-0808">Transferase</keyword>
<keyword evidence="12" id="KW-1133">Transmembrane helix</keyword>
<dbReference type="SMART" id="SM00388">
    <property type="entry name" value="HisKA"/>
    <property type="match status" value="1"/>
</dbReference>
<keyword evidence="9" id="KW-0067">ATP-binding</keyword>
<dbReference type="EC" id="2.7.13.3" evidence="3"/>
<keyword evidence="10" id="KW-0902">Two-component regulatory system</keyword>
<comment type="catalytic activity">
    <reaction evidence="1">
        <text>ATP + protein L-histidine = ADP + protein N-phospho-L-histidine.</text>
        <dbReference type="EC" id="2.7.13.3"/>
    </reaction>
</comment>
<dbReference type="Pfam" id="PF02518">
    <property type="entry name" value="HATPase_c"/>
    <property type="match status" value="1"/>
</dbReference>
<dbReference type="PROSITE" id="PS50109">
    <property type="entry name" value="HIS_KIN"/>
    <property type="match status" value="1"/>
</dbReference>
<keyword evidence="8 15" id="KW-0418">Kinase</keyword>
<comment type="subcellular location">
    <subcellularLocation>
        <location evidence="2">Cell membrane</location>
        <topology evidence="2">Multi-pass membrane protein</topology>
    </subcellularLocation>
</comment>
<dbReference type="InterPro" id="IPR004358">
    <property type="entry name" value="Sig_transdc_His_kin-like_C"/>
</dbReference>
<dbReference type="Gene3D" id="1.10.287.130">
    <property type="match status" value="1"/>
</dbReference>
<accession>A0ABW4ZVN8</accession>
<dbReference type="InterPro" id="IPR005467">
    <property type="entry name" value="His_kinase_dom"/>
</dbReference>
<evidence type="ECO:0000256" key="8">
    <source>
        <dbReference type="ARBA" id="ARBA00022777"/>
    </source>
</evidence>
<evidence type="ECO:0000256" key="1">
    <source>
        <dbReference type="ARBA" id="ARBA00000085"/>
    </source>
</evidence>
<name>A0ABW4ZVN8_9BACL</name>
<keyword evidence="4" id="KW-1003">Cell membrane</keyword>
<reference evidence="16" key="1">
    <citation type="journal article" date="2019" name="Int. J. Syst. Evol. Microbiol.">
        <title>The Global Catalogue of Microorganisms (GCM) 10K type strain sequencing project: providing services to taxonomists for standard genome sequencing and annotation.</title>
        <authorList>
            <consortium name="The Broad Institute Genomics Platform"/>
            <consortium name="The Broad Institute Genome Sequencing Center for Infectious Disease"/>
            <person name="Wu L."/>
            <person name="Ma J."/>
        </authorList>
    </citation>
    <scope>NUCLEOTIDE SEQUENCE [LARGE SCALE GENOMIC DNA]</scope>
    <source>
        <strain evidence="16">CGMCC 1.13574</strain>
    </source>
</reference>
<dbReference type="PROSITE" id="PS50885">
    <property type="entry name" value="HAMP"/>
    <property type="match status" value="1"/>
</dbReference>
<keyword evidence="16" id="KW-1185">Reference proteome</keyword>
<dbReference type="InterPro" id="IPR003661">
    <property type="entry name" value="HisK_dim/P_dom"/>
</dbReference>
<evidence type="ECO:0000259" key="13">
    <source>
        <dbReference type="PROSITE" id="PS50109"/>
    </source>
</evidence>
<dbReference type="SMART" id="SM00304">
    <property type="entry name" value="HAMP"/>
    <property type="match status" value="1"/>
</dbReference>
<dbReference type="PANTHER" id="PTHR43711">
    <property type="entry name" value="TWO-COMPONENT HISTIDINE KINASE"/>
    <property type="match status" value="1"/>
</dbReference>
<evidence type="ECO:0000256" key="12">
    <source>
        <dbReference type="SAM" id="Phobius"/>
    </source>
</evidence>
<dbReference type="InterPro" id="IPR036890">
    <property type="entry name" value="HATPase_C_sf"/>
</dbReference>
<keyword evidence="12" id="KW-0812">Transmembrane</keyword>
<gene>
    <name evidence="15" type="ORF">ACFSOY_08535</name>
</gene>
<dbReference type="SUPFAM" id="SSF158472">
    <property type="entry name" value="HAMP domain-like"/>
    <property type="match status" value="1"/>
</dbReference>
<dbReference type="SUPFAM" id="SSF47384">
    <property type="entry name" value="Homodimeric domain of signal transducing histidine kinase"/>
    <property type="match status" value="1"/>
</dbReference>
<keyword evidence="5" id="KW-0597">Phosphoprotein</keyword>
<evidence type="ECO:0000256" key="10">
    <source>
        <dbReference type="ARBA" id="ARBA00023012"/>
    </source>
</evidence>
<evidence type="ECO:0000256" key="2">
    <source>
        <dbReference type="ARBA" id="ARBA00004651"/>
    </source>
</evidence>
<evidence type="ECO:0000313" key="15">
    <source>
        <dbReference type="EMBL" id="MFD2170042.1"/>
    </source>
</evidence>
<dbReference type="InterPro" id="IPR050736">
    <property type="entry name" value="Sensor_HK_Regulatory"/>
</dbReference>
<evidence type="ECO:0000256" key="9">
    <source>
        <dbReference type="ARBA" id="ARBA00022840"/>
    </source>
</evidence>
<dbReference type="InterPro" id="IPR003594">
    <property type="entry name" value="HATPase_dom"/>
</dbReference>
<proteinExistence type="predicted"/>
<dbReference type="CDD" id="cd06225">
    <property type="entry name" value="HAMP"/>
    <property type="match status" value="1"/>
</dbReference>
<dbReference type="PRINTS" id="PR00344">
    <property type="entry name" value="BCTRLSENSOR"/>
</dbReference>
<dbReference type="GO" id="GO:0016301">
    <property type="term" value="F:kinase activity"/>
    <property type="evidence" value="ECO:0007669"/>
    <property type="project" value="UniProtKB-KW"/>
</dbReference>
<evidence type="ECO:0000259" key="14">
    <source>
        <dbReference type="PROSITE" id="PS50885"/>
    </source>
</evidence>
<dbReference type="InterPro" id="IPR003660">
    <property type="entry name" value="HAMP_dom"/>
</dbReference>
<feature type="transmembrane region" description="Helical" evidence="12">
    <location>
        <begin position="160"/>
        <end position="180"/>
    </location>
</feature>
<dbReference type="PANTHER" id="PTHR43711:SF1">
    <property type="entry name" value="HISTIDINE KINASE 1"/>
    <property type="match status" value="1"/>
</dbReference>
<sequence length="468" mass="51468">MKRRKVRGKILLILLVLLAVVILSLAMTVSHLFQTIFTSQRLEELELDVYHYADMAGAGGDFSRLSALDLPPERQLIAIGQEGRVLFRGGSSSDDLEMGWLPETEKIFAGTAVTVKAIDPQLNEPVLVTGVPVGSPTDMALYLIEPATTGDRLIQKMNQVLLLAVFGALLLAGGGSLIVADRMAQPLIRMERMATKLMRGDFTERVKAGGRDELASLGNTLNRLASHLDQVEATRAEFLSNVSHDLRTPLSYIQGYAQILSEGLAQSEADRQTYANIIREEVGRLGRMLDDLLEVAKFEESQFRLEPIPLDMGHVIEEMVHRLTPFAEAKRVDLSYEGSIALPLVLADQARMEQLLINLIQNAIHYTQEGGRVVIQTRDSASQVLVSVVDNGPGIPAEDLPYIWERFYRGDKSRNRTLGGTGIGLSIVKRIVEAHHGQVQVTSELGVGTTVSFVLPRMDDSQKGGLPR</sequence>
<dbReference type="Gene3D" id="3.30.565.10">
    <property type="entry name" value="Histidine kinase-like ATPase, C-terminal domain"/>
    <property type="match status" value="1"/>
</dbReference>
<organism evidence="15 16">
    <name type="scientific">Tumebacillus lipolyticus</name>
    <dbReference type="NCBI Taxonomy" id="1280370"/>
    <lineage>
        <taxon>Bacteria</taxon>
        <taxon>Bacillati</taxon>
        <taxon>Bacillota</taxon>
        <taxon>Bacilli</taxon>
        <taxon>Bacillales</taxon>
        <taxon>Alicyclobacillaceae</taxon>
        <taxon>Tumebacillus</taxon>
    </lineage>
</organism>
<comment type="caution">
    <text evidence="15">The sequence shown here is derived from an EMBL/GenBank/DDBJ whole genome shotgun (WGS) entry which is preliminary data.</text>
</comment>
<dbReference type="CDD" id="cd00075">
    <property type="entry name" value="HATPase"/>
    <property type="match status" value="1"/>
</dbReference>
<dbReference type="CDD" id="cd00082">
    <property type="entry name" value="HisKA"/>
    <property type="match status" value="1"/>
</dbReference>
<dbReference type="InterPro" id="IPR036097">
    <property type="entry name" value="HisK_dim/P_sf"/>
</dbReference>